<dbReference type="SUPFAM" id="SSF56281">
    <property type="entry name" value="Metallo-hydrolase/oxidoreductase"/>
    <property type="match status" value="1"/>
</dbReference>
<dbReference type="SMART" id="SM00849">
    <property type="entry name" value="Lactamase_B"/>
    <property type="match status" value="1"/>
</dbReference>
<gene>
    <name evidence="2" type="ORF">NE686_12035</name>
</gene>
<dbReference type="InterPro" id="IPR036866">
    <property type="entry name" value="RibonucZ/Hydroxyglut_hydro"/>
</dbReference>
<evidence type="ECO:0000313" key="3">
    <source>
        <dbReference type="Proteomes" id="UP001524478"/>
    </source>
</evidence>
<organism evidence="2 3">
    <name type="scientific">Tissierella carlieri</name>
    <dbReference type="NCBI Taxonomy" id="689904"/>
    <lineage>
        <taxon>Bacteria</taxon>
        <taxon>Bacillati</taxon>
        <taxon>Bacillota</taxon>
        <taxon>Tissierellia</taxon>
        <taxon>Tissierellales</taxon>
        <taxon>Tissierellaceae</taxon>
        <taxon>Tissierella</taxon>
    </lineage>
</organism>
<evidence type="ECO:0000259" key="1">
    <source>
        <dbReference type="SMART" id="SM00849"/>
    </source>
</evidence>
<proteinExistence type="predicted"/>
<comment type="caution">
    <text evidence="2">The sequence shown here is derived from an EMBL/GenBank/DDBJ whole genome shotgun (WGS) entry which is preliminary data.</text>
</comment>
<reference evidence="2 3" key="1">
    <citation type="submission" date="2022-06" db="EMBL/GenBank/DDBJ databases">
        <title>Isolation of gut microbiota from human fecal samples.</title>
        <authorList>
            <person name="Pamer E.G."/>
            <person name="Barat B."/>
            <person name="Waligurski E."/>
            <person name="Medina S."/>
            <person name="Paddock L."/>
            <person name="Mostad J."/>
        </authorList>
    </citation>
    <scope>NUCLEOTIDE SEQUENCE [LARGE SCALE GENOMIC DNA]</scope>
    <source>
        <strain evidence="2 3">DFI.7.95</strain>
    </source>
</reference>
<dbReference type="PANTHER" id="PTHR42951">
    <property type="entry name" value="METALLO-BETA-LACTAMASE DOMAIN-CONTAINING"/>
    <property type="match status" value="1"/>
</dbReference>
<dbReference type="Gene3D" id="3.60.15.10">
    <property type="entry name" value="Ribonuclease Z/Hydroxyacylglutathione hydrolase-like"/>
    <property type="match status" value="1"/>
</dbReference>
<dbReference type="EMBL" id="JANGAC010000008">
    <property type="protein sequence ID" value="MCQ4923821.1"/>
    <property type="molecule type" value="Genomic_DNA"/>
</dbReference>
<feature type="domain" description="Metallo-beta-lactamase" evidence="1">
    <location>
        <begin position="22"/>
        <end position="220"/>
    </location>
</feature>
<dbReference type="Proteomes" id="UP001524478">
    <property type="component" value="Unassembled WGS sequence"/>
</dbReference>
<dbReference type="InterPro" id="IPR050855">
    <property type="entry name" value="NDM-1-like"/>
</dbReference>
<accession>A0ABT1SBG8</accession>
<dbReference type="RefSeq" id="WP_256311684.1">
    <property type="nucleotide sequence ID" value="NZ_JANGAC010000008.1"/>
</dbReference>
<dbReference type="PANTHER" id="PTHR42951:SF4">
    <property type="entry name" value="ACYL-COENZYME A THIOESTERASE MBLAC2"/>
    <property type="match status" value="1"/>
</dbReference>
<dbReference type="Pfam" id="PF00753">
    <property type="entry name" value="Lactamase_B"/>
    <property type="match status" value="1"/>
</dbReference>
<protein>
    <submittedName>
        <fullName evidence="2">MBL fold metallo-hydrolase</fullName>
    </submittedName>
</protein>
<evidence type="ECO:0000313" key="2">
    <source>
        <dbReference type="EMBL" id="MCQ4923821.1"/>
    </source>
</evidence>
<keyword evidence="3" id="KW-1185">Reference proteome</keyword>
<name>A0ABT1SBG8_9FIRM</name>
<sequence>MVLKKISDRIYYLPSEQETDRPVLGYVKGDKYSLAVDAGNSEKHVKKFYCAIEEAGLKLPDYTAITHWHWDHTFGMHVVAGKTIAGSLTNLKLDEVEKWKWVDEDMARRLQSGDDIETCDRCIRLEYYDRNEIKVVKADIEFHGQIILDLGGVHCELREIEATHSSDSVLVYVPEEKIVFIGDADCADYYNNNGKYDKKKLVKLITLLEEIDFDTYVLGHDEPQNKDEVIAYLREELSKLG</sequence>
<dbReference type="InterPro" id="IPR001279">
    <property type="entry name" value="Metallo-B-lactamas"/>
</dbReference>